<dbReference type="Gene3D" id="3.40.50.1370">
    <property type="entry name" value="Aspartate/ornithine carbamoyltransferase"/>
    <property type="match status" value="2"/>
</dbReference>
<evidence type="ECO:0000256" key="5">
    <source>
        <dbReference type="ARBA" id="ARBA00043884"/>
    </source>
</evidence>
<organism evidence="10 11">
    <name type="scientific">Candidatus Curtissbacteria bacterium GW2011_GWA1_40_16</name>
    <dbReference type="NCBI Taxonomy" id="1618405"/>
    <lineage>
        <taxon>Bacteria</taxon>
        <taxon>Candidatus Curtissiibacteriota</taxon>
    </lineage>
</organism>
<dbReference type="GO" id="GO:0016597">
    <property type="term" value="F:amino acid binding"/>
    <property type="evidence" value="ECO:0007669"/>
    <property type="project" value="InterPro"/>
</dbReference>
<feature type="binding site" evidence="7">
    <location>
        <position position="81"/>
    </location>
    <ligand>
        <name>L-aspartate</name>
        <dbReference type="ChEBI" id="CHEBI:29991"/>
    </ligand>
</feature>
<keyword evidence="4 7" id="KW-0665">Pyrimidine biosynthesis</keyword>
<dbReference type="GO" id="GO:0044205">
    <property type="term" value="P:'de novo' UMP biosynthetic process"/>
    <property type="evidence" value="ECO:0007669"/>
    <property type="project" value="UniProtKB-UniRule"/>
</dbReference>
<evidence type="ECO:0000259" key="9">
    <source>
        <dbReference type="Pfam" id="PF02729"/>
    </source>
</evidence>
<comment type="catalytic activity">
    <reaction evidence="6 7">
        <text>carbamoyl phosphate + L-aspartate = N-carbamoyl-L-aspartate + phosphate + H(+)</text>
        <dbReference type="Rhea" id="RHEA:20013"/>
        <dbReference type="ChEBI" id="CHEBI:15378"/>
        <dbReference type="ChEBI" id="CHEBI:29991"/>
        <dbReference type="ChEBI" id="CHEBI:32814"/>
        <dbReference type="ChEBI" id="CHEBI:43474"/>
        <dbReference type="ChEBI" id="CHEBI:58228"/>
        <dbReference type="EC" id="2.1.3.2"/>
    </reaction>
</comment>
<dbReference type="NCBIfam" id="NF002032">
    <property type="entry name" value="PRK00856.1"/>
    <property type="match status" value="1"/>
</dbReference>
<evidence type="ECO:0000256" key="7">
    <source>
        <dbReference type="HAMAP-Rule" id="MF_00001"/>
    </source>
</evidence>
<dbReference type="AlphaFoldDB" id="A0A0G0UMG4"/>
<dbReference type="PANTHER" id="PTHR45753">
    <property type="entry name" value="ORNITHINE CARBAMOYLTRANSFERASE, MITOCHONDRIAL"/>
    <property type="match status" value="1"/>
</dbReference>
<accession>A0A0G0UMG4</accession>
<dbReference type="PRINTS" id="PR00100">
    <property type="entry name" value="AOTCASE"/>
</dbReference>
<dbReference type="InterPro" id="IPR006131">
    <property type="entry name" value="Asp_carbamoyltransf_Asp/Orn-bd"/>
</dbReference>
<dbReference type="UniPathway" id="UPA00070">
    <property type="reaction ID" value="UER00116"/>
</dbReference>
<dbReference type="GO" id="GO:0006520">
    <property type="term" value="P:amino acid metabolic process"/>
    <property type="evidence" value="ECO:0007669"/>
    <property type="project" value="InterPro"/>
</dbReference>
<comment type="similarity">
    <text evidence="2 7">Belongs to the aspartate/ornithine carbamoyltransferase superfamily. ATCase family.</text>
</comment>
<dbReference type="InterPro" id="IPR036901">
    <property type="entry name" value="Asp/Orn_carbamoylTrfase_sf"/>
</dbReference>
<feature type="domain" description="Aspartate/ornithine carbamoyltransferase Asp/Orn-binding" evidence="8">
    <location>
        <begin position="148"/>
        <end position="299"/>
    </location>
</feature>
<evidence type="ECO:0000313" key="10">
    <source>
        <dbReference type="EMBL" id="KKR51402.1"/>
    </source>
</evidence>
<evidence type="ECO:0000256" key="3">
    <source>
        <dbReference type="ARBA" id="ARBA00022679"/>
    </source>
</evidence>
<dbReference type="EC" id="2.1.3.2" evidence="7"/>
<evidence type="ECO:0000256" key="1">
    <source>
        <dbReference type="ARBA" id="ARBA00004852"/>
    </source>
</evidence>
<dbReference type="Pfam" id="PF00185">
    <property type="entry name" value="OTCace"/>
    <property type="match status" value="1"/>
</dbReference>
<protein>
    <recommendedName>
        <fullName evidence="7">Aspartate carbamoyltransferase</fullName>
        <ecNumber evidence="7">2.1.3.2</ecNumber>
    </recommendedName>
    <alternativeName>
        <fullName evidence="7">Aspartate transcarbamylase</fullName>
        <shortName evidence="7">ATCase</shortName>
    </alternativeName>
</protein>
<feature type="binding site" evidence="7">
    <location>
        <position position="162"/>
    </location>
    <ligand>
        <name>L-aspartate</name>
        <dbReference type="ChEBI" id="CHEBI:29991"/>
    </ligand>
</feature>
<dbReference type="PANTHER" id="PTHR45753:SF6">
    <property type="entry name" value="ASPARTATE CARBAMOYLTRANSFERASE"/>
    <property type="match status" value="1"/>
</dbReference>
<dbReference type="PRINTS" id="PR00101">
    <property type="entry name" value="ATCASE"/>
</dbReference>
<feature type="binding site" evidence="7">
    <location>
        <position position="130"/>
    </location>
    <ligand>
        <name>carbamoyl phosphate</name>
        <dbReference type="ChEBI" id="CHEBI:58228"/>
    </ligand>
</feature>
<dbReference type="FunFam" id="3.40.50.1370:FF:000002">
    <property type="entry name" value="Aspartate carbamoyltransferase 2"/>
    <property type="match status" value="1"/>
</dbReference>
<evidence type="ECO:0000256" key="6">
    <source>
        <dbReference type="ARBA" id="ARBA00048859"/>
    </source>
</evidence>
<evidence type="ECO:0000256" key="4">
    <source>
        <dbReference type="ARBA" id="ARBA00022975"/>
    </source>
</evidence>
<dbReference type="PROSITE" id="PS00097">
    <property type="entry name" value="CARBAMOYLTRANSFERASE"/>
    <property type="match status" value="1"/>
</dbReference>
<reference evidence="10 11" key="1">
    <citation type="journal article" date="2015" name="Nature">
        <title>rRNA introns, odd ribosomes, and small enigmatic genomes across a large radiation of phyla.</title>
        <authorList>
            <person name="Brown C.T."/>
            <person name="Hug L.A."/>
            <person name="Thomas B.C."/>
            <person name="Sharon I."/>
            <person name="Castelle C.J."/>
            <person name="Singh A."/>
            <person name="Wilkins M.J."/>
            <person name="Williams K.H."/>
            <person name="Banfield J.F."/>
        </authorList>
    </citation>
    <scope>NUCLEOTIDE SEQUENCE [LARGE SCALE GENOMIC DNA]</scope>
</reference>
<comment type="caution">
    <text evidence="10">The sequence shown here is derived from an EMBL/GenBank/DDBJ whole genome shotgun (WGS) entry which is preliminary data.</text>
</comment>
<dbReference type="NCBIfam" id="TIGR00670">
    <property type="entry name" value="asp_carb_tr"/>
    <property type="match status" value="1"/>
</dbReference>
<dbReference type="SUPFAM" id="SSF53671">
    <property type="entry name" value="Aspartate/ornithine carbamoyltransferase"/>
    <property type="match status" value="1"/>
</dbReference>
<evidence type="ECO:0000259" key="8">
    <source>
        <dbReference type="Pfam" id="PF00185"/>
    </source>
</evidence>
<name>A0A0G0UMG4_9BACT</name>
<evidence type="ECO:0000313" key="11">
    <source>
        <dbReference type="Proteomes" id="UP000034531"/>
    </source>
</evidence>
<dbReference type="EMBL" id="LBYI01000001">
    <property type="protein sequence ID" value="KKR51402.1"/>
    <property type="molecule type" value="Genomic_DNA"/>
</dbReference>
<feature type="binding site" evidence="7">
    <location>
        <position position="264"/>
    </location>
    <ligand>
        <name>carbamoyl phosphate</name>
        <dbReference type="ChEBI" id="CHEBI:58228"/>
    </ligand>
</feature>
<comment type="pathway">
    <text evidence="1 7">Pyrimidine metabolism; UMP biosynthesis via de novo pathway; (S)-dihydroorotate from bicarbonate: step 2/3.</text>
</comment>
<feature type="binding site" evidence="7">
    <location>
        <position position="133"/>
    </location>
    <ligand>
        <name>carbamoyl phosphate</name>
        <dbReference type="ChEBI" id="CHEBI:58228"/>
    </ligand>
</feature>
<feature type="binding site" evidence="7">
    <location>
        <position position="224"/>
    </location>
    <ligand>
        <name>L-aspartate</name>
        <dbReference type="ChEBI" id="CHEBI:29991"/>
    </ligand>
</feature>
<feature type="binding site" evidence="7">
    <location>
        <position position="102"/>
    </location>
    <ligand>
        <name>carbamoyl phosphate</name>
        <dbReference type="ChEBI" id="CHEBI:58228"/>
    </ligand>
</feature>
<feature type="binding site" evidence="7">
    <location>
        <position position="52"/>
    </location>
    <ligand>
        <name>carbamoyl phosphate</name>
        <dbReference type="ChEBI" id="CHEBI:58228"/>
    </ligand>
</feature>
<evidence type="ECO:0000256" key="2">
    <source>
        <dbReference type="ARBA" id="ARBA00008896"/>
    </source>
</evidence>
<proteinExistence type="inferred from homology"/>
<gene>
    <name evidence="7" type="primary">pyrB</name>
    <name evidence="10" type="ORF">UT84_C0001G0087</name>
</gene>
<dbReference type="InterPro" id="IPR006132">
    <property type="entry name" value="Asp/Orn_carbamoyltranf_P-bd"/>
</dbReference>
<comment type="subunit">
    <text evidence="7">Heterododecamer (2C3:3R2) of six catalytic PyrB chains organized as two trimers (C3), and six regulatory PyrI chains organized as three dimers (R2).</text>
</comment>
<keyword evidence="3 7" id="KW-0808">Transferase</keyword>
<dbReference type="Proteomes" id="UP000034531">
    <property type="component" value="Unassembled WGS sequence"/>
</dbReference>
<dbReference type="InterPro" id="IPR006130">
    <property type="entry name" value="Asp/Orn_carbamoylTrfase"/>
</dbReference>
<feature type="binding site" evidence="7">
    <location>
        <position position="51"/>
    </location>
    <ligand>
        <name>carbamoyl phosphate</name>
        <dbReference type="ChEBI" id="CHEBI:58228"/>
    </ligand>
</feature>
<dbReference type="GO" id="GO:0004070">
    <property type="term" value="F:aspartate carbamoyltransferase activity"/>
    <property type="evidence" value="ECO:0007669"/>
    <property type="project" value="UniProtKB-UniRule"/>
</dbReference>
<dbReference type="GO" id="GO:0006207">
    <property type="term" value="P:'de novo' pyrimidine nucleobase biosynthetic process"/>
    <property type="evidence" value="ECO:0007669"/>
    <property type="project" value="InterPro"/>
</dbReference>
<dbReference type="PATRIC" id="fig|1618405.3.peg.93"/>
<sequence length="308" mass="34589">MIKNIISAKQFDKLSIEEIFRIVNLVKSGKYDNNAMSGKIMSTLFYEPSTRTRLSFESSMLRLGGGVISTESAAEFSSASKGETLEDTIRVVNAFSDVIVLRHFAAGASIIAQKYSRVPIINAGDGNGEHPSQALLDLYTIFSKFSGKDMTVAMVGDLLNGRTIHSLSVLLSLYPQIKLIYVSPQALAIPKSLKTFLKGKKIKYSETLNLDTALKNADVIYQTRIQKERFKNETDYIKFKGLYILDKNSLKRLKKKAIIMHPLPRVNEITPDVDDDPRAVYFEQVQNGLYVRMALLLYLFDKPSAKTR</sequence>
<feature type="domain" description="Aspartate/ornithine carbamoyltransferase carbamoyl-P binding" evidence="9">
    <location>
        <begin position="3"/>
        <end position="141"/>
    </location>
</feature>
<comment type="function">
    <text evidence="5 7">Catalyzes the condensation of carbamoyl phosphate and aspartate to form carbamoyl aspartate and inorganic phosphate, the committed step in the de novo pyrimidine nucleotide biosynthesis pathway.</text>
</comment>
<feature type="binding site" evidence="7">
    <location>
        <position position="263"/>
    </location>
    <ligand>
        <name>carbamoyl phosphate</name>
        <dbReference type="ChEBI" id="CHEBI:58228"/>
    </ligand>
</feature>
<dbReference type="HAMAP" id="MF_00001">
    <property type="entry name" value="Asp_carb_tr"/>
    <property type="match status" value="1"/>
</dbReference>
<dbReference type="InterPro" id="IPR002082">
    <property type="entry name" value="Asp_carbamoyltransf"/>
</dbReference>
<dbReference type="Pfam" id="PF02729">
    <property type="entry name" value="OTCace_N"/>
    <property type="match status" value="1"/>
</dbReference>